<evidence type="ECO:0000256" key="1">
    <source>
        <dbReference type="ARBA" id="ARBA00010139"/>
    </source>
</evidence>
<gene>
    <name evidence="5" type="ORF">A9W98_08100</name>
</gene>
<dbReference type="Gene3D" id="3.50.50.60">
    <property type="entry name" value="FAD/NAD(P)-binding domain"/>
    <property type="match status" value="2"/>
</dbReference>
<dbReference type="PANTHER" id="PTHR42877">
    <property type="entry name" value="L-ORNITHINE N(5)-MONOOXYGENASE-RELATED"/>
    <property type="match status" value="1"/>
</dbReference>
<dbReference type="GO" id="GO:0004499">
    <property type="term" value="F:N,N-dimethylaniline monooxygenase activity"/>
    <property type="evidence" value="ECO:0007669"/>
    <property type="project" value="InterPro"/>
</dbReference>
<comment type="caution">
    <text evidence="5">The sequence shown here is derived from an EMBL/GenBank/DDBJ whole genome shotgun (WGS) entry which is preliminary data.</text>
</comment>
<dbReference type="OrthoDB" id="5168853at2"/>
<name>A0A1A6BN00_MYCGO</name>
<organism evidence="5 6">
    <name type="scientific">Mycobacterium gordonae</name>
    <dbReference type="NCBI Taxonomy" id="1778"/>
    <lineage>
        <taxon>Bacteria</taxon>
        <taxon>Bacillati</taxon>
        <taxon>Actinomycetota</taxon>
        <taxon>Actinomycetes</taxon>
        <taxon>Mycobacteriales</taxon>
        <taxon>Mycobacteriaceae</taxon>
        <taxon>Mycobacterium</taxon>
    </lineage>
</organism>
<evidence type="ECO:0000256" key="3">
    <source>
        <dbReference type="ARBA" id="ARBA00022827"/>
    </source>
</evidence>
<accession>A0A1A6BN00</accession>
<dbReference type="PANTHER" id="PTHR42877:SF4">
    <property type="entry name" value="FAD_NAD(P)-BINDING DOMAIN-CONTAINING PROTEIN-RELATED"/>
    <property type="match status" value="1"/>
</dbReference>
<comment type="similarity">
    <text evidence="1">Belongs to the FAD-binding monooxygenase family.</text>
</comment>
<keyword evidence="2" id="KW-0285">Flavoprotein</keyword>
<dbReference type="InterPro" id="IPR020946">
    <property type="entry name" value="Flavin_mOase-like"/>
</dbReference>
<proteinExistence type="inferred from homology"/>
<keyword evidence="3" id="KW-0274">FAD</keyword>
<evidence type="ECO:0000313" key="5">
    <source>
        <dbReference type="EMBL" id="OBS03732.1"/>
    </source>
</evidence>
<protein>
    <submittedName>
        <fullName evidence="5">Monooxygenase</fullName>
    </submittedName>
</protein>
<evidence type="ECO:0000256" key="4">
    <source>
        <dbReference type="ARBA" id="ARBA00023002"/>
    </source>
</evidence>
<evidence type="ECO:0000256" key="2">
    <source>
        <dbReference type="ARBA" id="ARBA00022630"/>
    </source>
</evidence>
<keyword evidence="5" id="KW-0503">Monooxygenase</keyword>
<dbReference type="InterPro" id="IPR000960">
    <property type="entry name" value="Flavin_mOase"/>
</dbReference>
<evidence type="ECO:0000313" key="6">
    <source>
        <dbReference type="Proteomes" id="UP000093757"/>
    </source>
</evidence>
<dbReference type="EMBL" id="MAEM01000039">
    <property type="protein sequence ID" value="OBS03732.1"/>
    <property type="molecule type" value="Genomic_DNA"/>
</dbReference>
<sequence>MGLKPRVAVIGAGAGGIAMGIQLAAGGYQFTIFDRADGFGGTWRHNTFPGAACDVPSHLYSYSFALNPRWSKTYANQPEILAYLEKVAADHGLGPHLRPNTAIADARWSADSKRWTLTVDEGFQGRQHDFDVVVSAVGMLDVPNIPEIPGAQRFRGRQFHSARWDHSRSTAGERVASIGTGASAVQYVPAIARETAHLTVFQRTPIWIAPRFDFPFTPEQQEEFERHPELAQKLRDEAFEAYESASFDADAAQTREATELARNYLARKVADPELRAKLTPDYPAGCKRPLMSREWYPTFALPNVGLETSAIVELTEHGVRTVDGTEHRVDTVIYGTGFKAADYLDSIEVYGNDGRHLREDWRGGAEAYLGTLVSGYPNFFILYGPNTNGVNSIIYIHEIQTTFVRRVLDLMGGRDARTVEVTPDAQRRYNEELQAAMAGKVWLACDNYFRHPSGKVVTQLPFSGREFCERTRGMVAGDFLFGA</sequence>
<dbReference type="Proteomes" id="UP000093757">
    <property type="component" value="Unassembled WGS sequence"/>
</dbReference>
<dbReference type="InterPro" id="IPR036188">
    <property type="entry name" value="FAD/NAD-bd_sf"/>
</dbReference>
<dbReference type="PRINTS" id="PR00370">
    <property type="entry name" value="FMOXYGENASE"/>
</dbReference>
<dbReference type="Pfam" id="PF00743">
    <property type="entry name" value="FMO-like"/>
    <property type="match status" value="1"/>
</dbReference>
<keyword evidence="4" id="KW-0560">Oxidoreductase</keyword>
<dbReference type="GO" id="GO:0050660">
    <property type="term" value="F:flavin adenine dinucleotide binding"/>
    <property type="evidence" value="ECO:0007669"/>
    <property type="project" value="InterPro"/>
</dbReference>
<reference evidence="5 6" key="1">
    <citation type="submission" date="2016-06" db="EMBL/GenBank/DDBJ databases">
        <authorList>
            <person name="Kjaerup R.B."/>
            <person name="Dalgaard T.S."/>
            <person name="Juul-Madsen H.R."/>
        </authorList>
    </citation>
    <scope>NUCLEOTIDE SEQUENCE [LARGE SCALE GENOMIC DNA]</scope>
    <source>
        <strain evidence="5 6">1245752.6</strain>
    </source>
</reference>
<dbReference type="SUPFAM" id="SSF51905">
    <property type="entry name" value="FAD/NAD(P)-binding domain"/>
    <property type="match status" value="2"/>
</dbReference>
<dbReference type="InterPro" id="IPR051209">
    <property type="entry name" value="FAD-bind_Monooxygenase_sf"/>
</dbReference>
<dbReference type="GO" id="GO:0050661">
    <property type="term" value="F:NADP binding"/>
    <property type="evidence" value="ECO:0007669"/>
    <property type="project" value="InterPro"/>
</dbReference>
<dbReference type="AlphaFoldDB" id="A0A1A6BN00"/>